<dbReference type="RefSeq" id="WP_099522136.1">
    <property type="nucleotide sequence ID" value="NZ_NIQU01000001.1"/>
</dbReference>
<dbReference type="EMBL" id="NIQU01000001">
    <property type="protein sequence ID" value="PIA71558.1"/>
    <property type="molecule type" value="Genomic_DNA"/>
</dbReference>
<dbReference type="Proteomes" id="UP000229504">
    <property type="component" value="Unassembled WGS sequence"/>
</dbReference>
<organism evidence="1 2">
    <name type="scientific">Pseudomonas sediminis</name>
    <dbReference type="NCBI Taxonomy" id="1691904"/>
    <lineage>
        <taxon>Bacteria</taxon>
        <taxon>Pseudomonadati</taxon>
        <taxon>Pseudomonadota</taxon>
        <taxon>Gammaproteobacteria</taxon>
        <taxon>Pseudomonadales</taxon>
        <taxon>Pseudomonadaceae</taxon>
        <taxon>Pseudomonas</taxon>
    </lineage>
</organism>
<accession>A0A2G5FU33</accession>
<comment type="caution">
    <text evidence="1">The sequence shown here is derived from an EMBL/GenBank/DDBJ whole genome shotgun (WGS) entry which is preliminary data.</text>
</comment>
<evidence type="ECO:0000313" key="2">
    <source>
        <dbReference type="Proteomes" id="UP000229504"/>
    </source>
</evidence>
<dbReference type="AlphaFoldDB" id="A0A2G5FU33"/>
<name>A0A2G5FU33_9PSED</name>
<evidence type="ECO:0008006" key="3">
    <source>
        <dbReference type="Google" id="ProtNLM"/>
    </source>
</evidence>
<sequence>MGIPQNLSHFFDFFAIALICLGEIMIEVEFYCDEAGRLGYVDSPEKYRGEFTLVAGLIVSGYVMHEVVRFCDYLSDRYRLLEEGGKFHVADMGVGRELIREDVLSFIKMHDIPLVYGANYFQPLYLRYLELKESIESAVVNMKRQGVGLSSNISRFTMNAQVEAFFNFYSKAMGFSLHVLNQPLLGLVKTDRVDDMLFDQYSRSIERYHNINSRGILKGRHYHFETREVRNFGVEVNVNVDAGDFRFKLLQDSSGRVEIVDSSLSILADVVTNSLNHHLKRYVLESDCGPLNGHDAIKGYFLASQVCVAGEKSMDLIYPYPKN</sequence>
<proteinExistence type="predicted"/>
<gene>
    <name evidence="1" type="ORF">CDO35_00780</name>
</gene>
<protein>
    <recommendedName>
        <fullName evidence="3">DUF3800 domain-containing protein</fullName>
    </recommendedName>
</protein>
<reference evidence="2" key="1">
    <citation type="submission" date="2017-06" db="EMBL/GenBank/DDBJ databases">
        <authorList>
            <person name="Rastogi G."/>
            <person name="Vaishampayan P."/>
            <person name="Seuylemezian A."/>
        </authorList>
    </citation>
    <scope>NUCLEOTIDE SEQUENCE [LARGE SCALE GENOMIC DNA]</scope>
    <source>
        <strain evidence="2">PI11</strain>
    </source>
</reference>
<evidence type="ECO:0000313" key="1">
    <source>
        <dbReference type="EMBL" id="PIA71558.1"/>
    </source>
</evidence>